<keyword evidence="5" id="KW-1185">Reference proteome</keyword>
<proteinExistence type="predicted"/>
<name>A0AAE0CX32_9ROSI</name>
<dbReference type="PANTHER" id="PTHR23023">
    <property type="entry name" value="DIMETHYLANILINE MONOOXYGENASE"/>
    <property type="match status" value="1"/>
</dbReference>
<keyword evidence="3" id="KW-0560">Oxidoreductase</keyword>
<keyword evidence="1" id="KW-0285">Flavoprotein</keyword>
<evidence type="ECO:0000256" key="2">
    <source>
        <dbReference type="ARBA" id="ARBA00022827"/>
    </source>
</evidence>
<dbReference type="GO" id="GO:0016491">
    <property type="term" value="F:oxidoreductase activity"/>
    <property type="evidence" value="ECO:0007669"/>
    <property type="project" value="UniProtKB-KW"/>
</dbReference>
<evidence type="ECO:0000256" key="3">
    <source>
        <dbReference type="ARBA" id="ARBA00023002"/>
    </source>
</evidence>
<dbReference type="InterPro" id="IPR036188">
    <property type="entry name" value="FAD/NAD-bd_sf"/>
</dbReference>
<accession>A0AAE0CX32</accession>
<protein>
    <recommendedName>
        <fullName evidence="6">Flavin-containing monooxygenase</fullName>
    </recommendedName>
</protein>
<evidence type="ECO:0000313" key="4">
    <source>
        <dbReference type="EMBL" id="KAK2665698.1"/>
    </source>
</evidence>
<reference evidence="4" key="1">
    <citation type="journal article" date="2023" name="Plant J.">
        <title>Genome sequences and population genomics provide insights into the demographic history, inbreeding, and mutation load of two 'living fossil' tree species of Dipteronia.</title>
        <authorList>
            <person name="Feng Y."/>
            <person name="Comes H.P."/>
            <person name="Chen J."/>
            <person name="Zhu S."/>
            <person name="Lu R."/>
            <person name="Zhang X."/>
            <person name="Li P."/>
            <person name="Qiu J."/>
            <person name="Olsen K.M."/>
            <person name="Qiu Y."/>
        </authorList>
    </citation>
    <scope>NUCLEOTIDE SEQUENCE</scope>
    <source>
        <strain evidence="4">KIB01</strain>
    </source>
</reference>
<dbReference type="AlphaFoldDB" id="A0AAE0CX32"/>
<dbReference type="InterPro" id="IPR050346">
    <property type="entry name" value="FMO-like"/>
</dbReference>
<gene>
    <name evidence="4" type="ORF">Ddye_004272</name>
</gene>
<keyword evidence="2" id="KW-0274">FAD</keyword>
<dbReference type="EMBL" id="JANJYI010000001">
    <property type="protein sequence ID" value="KAK2665698.1"/>
    <property type="molecule type" value="Genomic_DNA"/>
</dbReference>
<dbReference type="Gene3D" id="3.50.50.60">
    <property type="entry name" value="FAD/NAD(P)-binding domain"/>
    <property type="match status" value="1"/>
</dbReference>
<dbReference type="Proteomes" id="UP001280121">
    <property type="component" value="Unassembled WGS sequence"/>
</dbReference>
<evidence type="ECO:0008006" key="6">
    <source>
        <dbReference type="Google" id="ProtNLM"/>
    </source>
</evidence>
<sequence length="174" mass="20056">MEFMEWKRSPLQLERDMEGFRRGHSKPFNRGIPSGFCNSLWGNSVTFQIFHNFHKVVHSVDYASMDDETAAKFVKGKRVTIVGFQKSAMDIAMEAQLQMVSRVTKSSDIFVSNTFQDYMIGSPNEALPLYREIIHLRIPQLAVIGFSEILSNLYTSEMRCRWLAELLYGTFKLA</sequence>
<evidence type="ECO:0000256" key="1">
    <source>
        <dbReference type="ARBA" id="ARBA00022630"/>
    </source>
</evidence>
<organism evidence="4 5">
    <name type="scientific">Dipteronia dyeriana</name>
    <dbReference type="NCBI Taxonomy" id="168575"/>
    <lineage>
        <taxon>Eukaryota</taxon>
        <taxon>Viridiplantae</taxon>
        <taxon>Streptophyta</taxon>
        <taxon>Embryophyta</taxon>
        <taxon>Tracheophyta</taxon>
        <taxon>Spermatophyta</taxon>
        <taxon>Magnoliopsida</taxon>
        <taxon>eudicotyledons</taxon>
        <taxon>Gunneridae</taxon>
        <taxon>Pentapetalae</taxon>
        <taxon>rosids</taxon>
        <taxon>malvids</taxon>
        <taxon>Sapindales</taxon>
        <taxon>Sapindaceae</taxon>
        <taxon>Hippocastanoideae</taxon>
        <taxon>Acereae</taxon>
        <taxon>Dipteronia</taxon>
    </lineage>
</organism>
<evidence type="ECO:0000313" key="5">
    <source>
        <dbReference type="Proteomes" id="UP001280121"/>
    </source>
</evidence>
<comment type="caution">
    <text evidence="4">The sequence shown here is derived from an EMBL/GenBank/DDBJ whole genome shotgun (WGS) entry which is preliminary data.</text>
</comment>